<dbReference type="SUPFAM" id="SSF102114">
    <property type="entry name" value="Radical SAM enzymes"/>
    <property type="match status" value="1"/>
</dbReference>
<dbReference type="InterPro" id="IPR058240">
    <property type="entry name" value="rSAM_sf"/>
</dbReference>
<dbReference type="InterPro" id="IPR013785">
    <property type="entry name" value="Aldolase_TIM"/>
</dbReference>
<name>A0A9D1UAU1_9BACT</name>
<protein>
    <submittedName>
        <fullName evidence="1">Radical SAM protein</fullName>
    </submittedName>
</protein>
<gene>
    <name evidence="1" type="ORF">H9874_12080</name>
</gene>
<dbReference type="Proteomes" id="UP000824264">
    <property type="component" value="Unassembled WGS sequence"/>
</dbReference>
<proteinExistence type="predicted"/>
<evidence type="ECO:0000313" key="1">
    <source>
        <dbReference type="EMBL" id="HIW79861.1"/>
    </source>
</evidence>
<dbReference type="AlphaFoldDB" id="A0A9D1UAU1"/>
<reference evidence="1" key="2">
    <citation type="submission" date="2021-04" db="EMBL/GenBank/DDBJ databases">
        <authorList>
            <person name="Gilroy R."/>
        </authorList>
    </citation>
    <scope>NUCLEOTIDE SEQUENCE</scope>
    <source>
        <strain evidence="1">ChiSxjej5B17-1746</strain>
    </source>
</reference>
<dbReference type="Gene3D" id="3.20.20.70">
    <property type="entry name" value="Aldolase class I"/>
    <property type="match status" value="1"/>
</dbReference>
<accession>A0A9D1UAU1</accession>
<sequence length="248" mass="27381">MGQGHYVMESTWRKDEADLLEEVRGLVREGVDDIFLMTTADYPQDRFMEMGRAVRAELPAGMRLVANIGDFSPETARGLREAGFTGAYHICRLREGRDTGVAPAEREATLRAIREAGLELYYCIEPVGPEHGPDELAVEILRARELGVDMMAAMRRIPVPGTPLADKGQISALELTRVVAVTNIVVNPARSMNVHEPIQMPLLAGVNQLYAEAGANPRDVRSRTEEGRGFTPTRAWAMLAEGGWRPAR</sequence>
<reference evidence="1" key="1">
    <citation type="journal article" date="2021" name="PeerJ">
        <title>Extensive microbial diversity within the chicken gut microbiome revealed by metagenomics and culture.</title>
        <authorList>
            <person name="Gilroy R."/>
            <person name="Ravi A."/>
            <person name="Getino M."/>
            <person name="Pursley I."/>
            <person name="Horton D.L."/>
            <person name="Alikhan N.F."/>
            <person name="Baker D."/>
            <person name="Gharbi K."/>
            <person name="Hall N."/>
            <person name="Watson M."/>
            <person name="Adriaenssens E.M."/>
            <person name="Foster-Nyarko E."/>
            <person name="Jarju S."/>
            <person name="Secka A."/>
            <person name="Antonio M."/>
            <person name="Oren A."/>
            <person name="Chaudhuri R.R."/>
            <person name="La Ragione R."/>
            <person name="Hildebrand F."/>
            <person name="Pallen M.J."/>
        </authorList>
    </citation>
    <scope>NUCLEOTIDE SEQUENCE</scope>
    <source>
        <strain evidence="1">ChiSxjej5B17-1746</strain>
    </source>
</reference>
<organism evidence="1 2">
    <name type="scientific">Candidatus Bilophila faecipullorum</name>
    <dbReference type="NCBI Taxonomy" id="2838482"/>
    <lineage>
        <taxon>Bacteria</taxon>
        <taxon>Pseudomonadati</taxon>
        <taxon>Thermodesulfobacteriota</taxon>
        <taxon>Desulfovibrionia</taxon>
        <taxon>Desulfovibrionales</taxon>
        <taxon>Desulfovibrionaceae</taxon>
        <taxon>Bilophila</taxon>
    </lineage>
</organism>
<comment type="caution">
    <text evidence="1">The sequence shown here is derived from an EMBL/GenBank/DDBJ whole genome shotgun (WGS) entry which is preliminary data.</text>
</comment>
<evidence type="ECO:0000313" key="2">
    <source>
        <dbReference type="Proteomes" id="UP000824264"/>
    </source>
</evidence>
<dbReference type="EMBL" id="DXGI01000453">
    <property type="protein sequence ID" value="HIW79861.1"/>
    <property type="molecule type" value="Genomic_DNA"/>
</dbReference>